<evidence type="ECO:0000313" key="2">
    <source>
        <dbReference type="EMBL" id="TXK06212.1"/>
    </source>
</evidence>
<dbReference type="EMBL" id="VRSW01000001">
    <property type="protein sequence ID" value="TXK06212.1"/>
    <property type="molecule type" value="Genomic_DNA"/>
</dbReference>
<sequence length="155" mass="17039">MTAPRFQPISARGSVWGLISSSWFAVVAVLIIVIAVGRTNPTAAMWVILVSLLILLVAAAFAAGSEISVTADEVIVRRRLRGEWRTPAAQLSTIEEHIPMRPRARSLAGWVFRTATGEKTTIEMAMFAPSDRRRLRATFADVLVSPDLGRPTRDR</sequence>
<dbReference type="Proteomes" id="UP000321196">
    <property type="component" value="Unassembled WGS sequence"/>
</dbReference>
<evidence type="ECO:0008006" key="4">
    <source>
        <dbReference type="Google" id="ProtNLM"/>
    </source>
</evidence>
<keyword evidence="1" id="KW-0812">Transmembrane</keyword>
<reference evidence="2 3" key="1">
    <citation type="submission" date="2019-08" db="EMBL/GenBank/DDBJ databases">
        <authorList>
            <person name="Dong K."/>
        </authorList>
    </citation>
    <scope>NUCLEOTIDE SEQUENCE [LARGE SCALE GENOMIC DNA]</scope>
    <source>
        <strain evidence="2 3">M4-8</strain>
    </source>
</reference>
<comment type="caution">
    <text evidence="2">The sequence shown here is derived from an EMBL/GenBank/DDBJ whole genome shotgun (WGS) entry which is preliminary data.</text>
</comment>
<protein>
    <recommendedName>
        <fullName evidence="4">PH domain-containing protein</fullName>
    </recommendedName>
</protein>
<dbReference type="RefSeq" id="WP_147825021.1">
    <property type="nucleotide sequence ID" value="NZ_BAAARG010000001.1"/>
</dbReference>
<evidence type="ECO:0000256" key="1">
    <source>
        <dbReference type="SAM" id="Phobius"/>
    </source>
</evidence>
<keyword evidence="1" id="KW-1133">Transmembrane helix</keyword>
<name>A0A5C8HSF8_9MICO</name>
<proteinExistence type="predicted"/>
<feature type="transmembrane region" description="Helical" evidence="1">
    <location>
        <begin position="15"/>
        <end position="37"/>
    </location>
</feature>
<dbReference type="OrthoDB" id="9987325at2"/>
<feature type="transmembrane region" description="Helical" evidence="1">
    <location>
        <begin position="43"/>
        <end position="63"/>
    </location>
</feature>
<dbReference type="AlphaFoldDB" id="A0A5C8HSF8"/>
<accession>A0A5C8HSF8</accession>
<keyword evidence="1" id="KW-0472">Membrane</keyword>
<gene>
    <name evidence="2" type="ORF">FVP60_04430</name>
</gene>
<organism evidence="2 3">
    <name type="scientific">Microbacterium mitrae</name>
    <dbReference type="NCBI Taxonomy" id="664640"/>
    <lineage>
        <taxon>Bacteria</taxon>
        <taxon>Bacillati</taxon>
        <taxon>Actinomycetota</taxon>
        <taxon>Actinomycetes</taxon>
        <taxon>Micrococcales</taxon>
        <taxon>Microbacteriaceae</taxon>
        <taxon>Microbacterium</taxon>
    </lineage>
</organism>
<evidence type="ECO:0000313" key="3">
    <source>
        <dbReference type="Proteomes" id="UP000321196"/>
    </source>
</evidence>
<keyword evidence="3" id="KW-1185">Reference proteome</keyword>